<dbReference type="CDD" id="cd00090">
    <property type="entry name" value="HTH_ARSR"/>
    <property type="match status" value="1"/>
</dbReference>
<dbReference type="InterPro" id="IPR038475">
    <property type="entry name" value="RecG_C_sf"/>
</dbReference>
<dbReference type="InterPro" id="IPR007421">
    <property type="entry name" value="Schlafen_AlbA_2_dom"/>
</dbReference>
<dbReference type="Pfam" id="PF13749">
    <property type="entry name" value="HATPase_c_4"/>
    <property type="match status" value="1"/>
</dbReference>
<organism evidence="4 5">
    <name type="scientific">Amycolatopsis echigonensis</name>
    <dbReference type="NCBI Taxonomy" id="2576905"/>
    <lineage>
        <taxon>Bacteria</taxon>
        <taxon>Bacillati</taxon>
        <taxon>Actinomycetota</taxon>
        <taxon>Actinomycetes</taxon>
        <taxon>Pseudonocardiales</taxon>
        <taxon>Pseudonocardiaceae</taxon>
        <taxon>Amycolatopsis</taxon>
    </lineage>
</organism>
<dbReference type="SUPFAM" id="SSF46785">
    <property type="entry name" value="Winged helix' DNA-binding domain"/>
    <property type="match status" value="1"/>
</dbReference>
<keyword evidence="4" id="KW-0378">Hydrolase</keyword>
<evidence type="ECO:0000313" key="6">
    <source>
        <dbReference type="Proteomes" id="UP000550260"/>
    </source>
</evidence>
<dbReference type="OrthoDB" id="9805115at2"/>
<dbReference type="Gene3D" id="3.30.565.60">
    <property type="match status" value="1"/>
</dbReference>
<dbReference type="InterPro" id="IPR036388">
    <property type="entry name" value="WH-like_DNA-bd_sf"/>
</dbReference>
<dbReference type="EMBL" id="JACJHR010000074">
    <property type="protein sequence ID" value="MBB2504503.1"/>
    <property type="molecule type" value="Genomic_DNA"/>
</dbReference>
<proteinExistence type="predicted"/>
<feature type="domain" description="Schlafen AlbA-2" evidence="2">
    <location>
        <begin position="21"/>
        <end position="139"/>
    </location>
</feature>
<dbReference type="Pfam" id="PF01022">
    <property type="entry name" value="HTH_5"/>
    <property type="match status" value="1"/>
</dbReference>
<dbReference type="GO" id="GO:0003700">
    <property type="term" value="F:DNA-binding transcription factor activity"/>
    <property type="evidence" value="ECO:0007669"/>
    <property type="project" value="InterPro"/>
</dbReference>
<dbReference type="EMBL" id="PJMY01000003">
    <property type="protein sequence ID" value="PKV92378.1"/>
    <property type="molecule type" value="Genomic_DNA"/>
</dbReference>
<evidence type="ECO:0000313" key="5">
    <source>
        <dbReference type="Proteomes" id="UP000233750"/>
    </source>
</evidence>
<dbReference type="InterPro" id="IPR011991">
    <property type="entry name" value="ArsR-like_HTH"/>
</dbReference>
<accession>A0A2N3WER5</accession>
<evidence type="ECO:0000259" key="1">
    <source>
        <dbReference type="Pfam" id="PF01022"/>
    </source>
</evidence>
<keyword evidence="5" id="KW-1185">Reference proteome</keyword>
<protein>
    <submittedName>
        <fullName evidence="4">ATP-dependent DNA helicase RecG</fullName>
    </submittedName>
    <submittedName>
        <fullName evidence="3">DNA binding domain-containing protein</fullName>
    </submittedName>
</protein>
<dbReference type="PANTHER" id="PTHR30595">
    <property type="entry name" value="GLPR-RELATED TRANSCRIPTIONAL REPRESSOR"/>
    <property type="match status" value="1"/>
</dbReference>
<evidence type="ECO:0000313" key="3">
    <source>
        <dbReference type="EMBL" id="MBB2504503.1"/>
    </source>
</evidence>
<feature type="domain" description="HTH arsR-type" evidence="1">
    <location>
        <begin position="506"/>
        <end position="549"/>
    </location>
</feature>
<dbReference type="InterPro" id="IPR001845">
    <property type="entry name" value="HTH_ArsR_DNA-bd_dom"/>
</dbReference>
<dbReference type="Proteomes" id="UP000550260">
    <property type="component" value="Unassembled WGS sequence"/>
</dbReference>
<keyword evidence="4" id="KW-0067">ATP-binding</keyword>
<keyword evidence="4" id="KW-0347">Helicase</keyword>
<dbReference type="InterPro" id="IPR038461">
    <property type="entry name" value="Schlafen_AlbA_2_dom_sf"/>
</dbReference>
<dbReference type="GO" id="GO:0004386">
    <property type="term" value="F:helicase activity"/>
    <property type="evidence" value="ECO:0007669"/>
    <property type="project" value="UniProtKB-KW"/>
</dbReference>
<dbReference type="PANTHER" id="PTHR30595:SF6">
    <property type="entry name" value="SCHLAFEN ALBA-2 DOMAIN-CONTAINING PROTEIN"/>
    <property type="match status" value="1"/>
</dbReference>
<dbReference type="AlphaFoldDB" id="A0A2N3WER5"/>
<name>A0A2N3WER5_9PSEU</name>
<dbReference type="Gene3D" id="3.30.950.30">
    <property type="entry name" value="Schlafen, AAA domain"/>
    <property type="match status" value="1"/>
</dbReference>
<sequence>MLDDELAEIVGNLRRLGGDDADVEAKRAEDRLPKSVRDTVSAFANTRGGVLVLGLDETAGFSANGVRDPAKMTAGLAAVCADEMEPPLRPLIRTHRFEGADLVVAEIPALDSRSRPCFAKRLGMAQGSYVRVGDGDRRLSGYEVHLMVANRGQPRDDEEAVPEASLADLDPELVATFVGRLRQQRPYAFADLSREDVLRRVKVLVEDRVTVAGLLALGRYPQHFFPQLMISFVHYPTPEGADLRTGDRFLDNRVLEGSIPAMVRDALTVLRANMSRRATVRGAGRIDSWEYPEPALREAVVNALAHRDYSPESRGTQVQIEMYPDRLVIRNPGGLYGPVTEDILGEEGVSSARNATLLKLLEDVPLPGTARTVCENRGSGIRTMLRALRDASLSPPRFVDKISLFRVEFPNHALISDEVVAWIRGLGEYGLTDSQCLGLAMSKAGDVLDNHSYRSATGVDSRRATAELGDLVARGLLRQTGSRRWARYELVASVSAGLRSTGRRDRRREVLDALGASELTRAEMAALLDMPDKTVSRWLRILRDEGLVELIGESPRSPNARYRRTGKVMLGE</sequence>
<dbReference type="Gene3D" id="1.10.10.10">
    <property type="entry name" value="Winged helix-like DNA-binding domain superfamily/Winged helix DNA-binding domain"/>
    <property type="match status" value="1"/>
</dbReference>
<evidence type="ECO:0000259" key="2">
    <source>
        <dbReference type="Pfam" id="PF04326"/>
    </source>
</evidence>
<dbReference type="InterPro" id="IPR036390">
    <property type="entry name" value="WH_DNA-bd_sf"/>
</dbReference>
<evidence type="ECO:0000313" key="4">
    <source>
        <dbReference type="EMBL" id="PKV92378.1"/>
    </source>
</evidence>
<gene>
    <name evidence="4" type="ORF">ATK30_3175</name>
    <name evidence="3" type="ORF">H5411_35840</name>
</gene>
<reference evidence="3 6" key="2">
    <citation type="submission" date="2020-08" db="EMBL/GenBank/DDBJ databases">
        <title>Amycolatopsis echigonensis JCM 21831.</title>
        <authorList>
            <person name="Tedsree N."/>
            <person name="Kuncharoen N."/>
            <person name="Likhitwitayawuid K."/>
            <person name="Tanasupawat S."/>
        </authorList>
    </citation>
    <scope>NUCLEOTIDE SEQUENCE [LARGE SCALE GENOMIC DNA]</scope>
    <source>
        <strain evidence="3 6">JCM 21831</strain>
    </source>
</reference>
<accession>A0A8E1W566</accession>
<keyword evidence="4" id="KW-0547">Nucleotide-binding</keyword>
<dbReference type="Proteomes" id="UP000233750">
    <property type="component" value="Unassembled WGS sequence"/>
</dbReference>
<dbReference type="Pfam" id="PF04326">
    <property type="entry name" value="SLFN_AlbA_2"/>
    <property type="match status" value="1"/>
</dbReference>
<comment type="caution">
    <text evidence="4">The sequence shown here is derived from an EMBL/GenBank/DDBJ whole genome shotgun (WGS) entry which is preliminary data.</text>
</comment>
<reference evidence="4 5" key="1">
    <citation type="submission" date="2017-12" db="EMBL/GenBank/DDBJ databases">
        <title>Sequencing the genomes of 1000 Actinobacteria strains.</title>
        <authorList>
            <person name="Klenk H.-P."/>
        </authorList>
    </citation>
    <scope>NUCLEOTIDE SEQUENCE [LARGE SCALE GENOMIC DNA]</scope>
    <source>
        <strain evidence="4 5">DSM 45165</strain>
    </source>
</reference>